<organism evidence="1">
    <name type="scientific">sediment metagenome</name>
    <dbReference type="NCBI Taxonomy" id="749907"/>
    <lineage>
        <taxon>unclassified sequences</taxon>
        <taxon>metagenomes</taxon>
        <taxon>ecological metagenomes</taxon>
    </lineage>
</organism>
<protein>
    <recommendedName>
        <fullName evidence="2">Addiction module killer protein</fullName>
    </recommendedName>
</protein>
<evidence type="ECO:0008006" key="2">
    <source>
        <dbReference type="Google" id="ProtNLM"/>
    </source>
</evidence>
<dbReference type="NCBIfam" id="TIGR02683">
    <property type="entry name" value="upstrm_HI1419"/>
    <property type="match status" value="1"/>
</dbReference>
<dbReference type="EMBL" id="ADZX01000270">
    <property type="protein sequence ID" value="EFK97296.1"/>
    <property type="molecule type" value="Genomic_DNA"/>
</dbReference>
<dbReference type="AlphaFoldDB" id="D9PGM1"/>
<comment type="caution">
    <text evidence="1">The sequence shown here is derived from an EMBL/GenBank/DDBJ whole genome shotgun (WGS) entry which is preliminary data.</text>
</comment>
<reference evidence="1" key="2">
    <citation type="journal article" date="2011" name="Microb. Ecol.">
        <title>Taxonomic and Functional Metagenomic Profiling of the Microbial Community in the Anoxic Sediment of a Sub-saline Shallow Lake (Laguna de Carrizo, Central Spain).</title>
        <authorList>
            <person name="Ferrer M."/>
            <person name="Guazzaroni M.E."/>
            <person name="Richter M."/>
            <person name="Garcia-Salamanca A."/>
            <person name="Yarza P."/>
            <person name="Suarez-Suarez A."/>
            <person name="Solano J."/>
            <person name="Alcaide M."/>
            <person name="van Dillewijn P."/>
            <person name="Molina-Henares M.A."/>
            <person name="Lopez-Cortes N."/>
            <person name="Al-Ramahi Y."/>
            <person name="Guerrero C."/>
            <person name="Acosta A."/>
            <person name="de Eugenio L.I."/>
            <person name="Martinez V."/>
            <person name="Marques S."/>
            <person name="Rojo F."/>
            <person name="Santero E."/>
            <person name="Genilloud O."/>
            <person name="Perez-Perez J."/>
            <person name="Rossello-Mora R."/>
            <person name="Ramos J.L."/>
        </authorList>
    </citation>
    <scope>NUCLEOTIDE SEQUENCE</scope>
</reference>
<reference evidence="1" key="1">
    <citation type="submission" date="2010-07" db="EMBL/GenBank/DDBJ databases">
        <authorList>
            <consortium name="CONSOLIDER consortium CSD2007-00005"/>
            <person name="Guazzaroni M.-E."/>
            <person name="Richter M."/>
            <person name="Garcia-Salamanca A."/>
            <person name="Yarza P."/>
            <person name="Ferrer M."/>
        </authorList>
    </citation>
    <scope>NUCLEOTIDE SEQUENCE</scope>
</reference>
<sequence length="113" mass="12848">MYPREKSIKYYQLESGREPFLDWLNGLMKRDKVAAAAVLSRIDLLRRGSFGVFRSVGKGVLELKVSHGPGYRVYFAIVGADVVLLLAGGSKRTQEQDIRKAQSYLKEYKQHAR</sequence>
<proteinExistence type="predicted"/>
<accession>D9PGM1</accession>
<evidence type="ECO:0000313" key="1">
    <source>
        <dbReference type="EMBL" id="EFK97296.1"/>
    </source>
</evidence>
<dbReference type="Pfam" id="PF05973">
    <property type="entry name" value="Gp49"/>
    <property type="match status" value="1"/>
</dbReference>
<gene>
    <name evidence="1" type="ORF">LDC_0668</name>
</gene>
<name>D9PGM1_9ZZZZ</name>
<dbReference type="PIRSF" id="PIRSF028744">
    <property type="entry name" value="Addict_mod_HI1419"/>
    <property type="match status" value="1"/>
</dbReference>
<dbReference type="InterPro" id="IPR009241">
    <property type="entry name" value="HigB-like"/>
</dbReference>
<dbReference type="PANTHER" id="PTHR41791:SF1">
    <property type="entry name" value="SSL7039 PROTEIN"/>
    <property type="match status" value="1"/>
</dbReference>
<dbReference type="InterPro" id="IPR014056">
    <property type="entry name" value="TypeIITA-like_toxin_pred"/>
</dbReference>
<dbReference type="PANTHER" id="PTHR41791">
    <property type="entry name" value="SSL7039 PROTEIN"/>
    <property type="match status" value="1"/>
</dbReference>